<dbReference type="GO" id="GO:0005886">
    <property type="term" value="C:plasma membrane"/>
    <property type="evidence" value="ECO:0007669"/>
    <property type="project" value="TreeGrafter"/>
</dbReference>
<feature type="transmembrane region" description="Helical" evidence="6">
    <location>
        <begin position="252"/>
        <end position="272"/>
    </location>
</feature>
<name>A0A2Z6MGA7_TRISU</name>
<evidence type="ECO:0000256" key="3">
    <source>
        <dbReference type="ARBA" id="ARBA00022692"/>
    </source>
</evidence>
<keyword evidence="5 6" id="KW-0472">Membrane</keyword>
<feature type="transmembrane region" description="Helical" evidence="6">
    <location>
        <begin position="117"/>
        <end position="136"/>
    </location>
</feature>
<evidence type="ECO:0000256" key="4">
    <source>
        <dbReference type="ARBA" id="ARBA00022989"/>
    </source>
</evidence>
<keyword evidence="9" id="KW-1185">Reference proteome</keyword>
<organism evidence="8 9">
    <name type="scientific">Trifolium subterraneum</name>
    <name type="common">Subterranean clover</name>
    <dbReference type="NCBI Taxonomy" id="3900"/>
    <lineage>
        <taxon>Eukaryota</taxon>
        <taxon>Viridiplantae</taxon>
        <taxon>Streptophyta</taxon>
        <taxon>Embryophyta</taxon>
        <taxon>Tracheophyta</taxon>
        <taxon>Spermatophyta</taxon>
        <taxon>Magnoliopsida</taxon>
        <taxon>eudicotyledons</taxon>
        <taxon>Gunneridae</taxon>
        <taxon>Pentapetalae</taxon>
        <taxon>rosids</taxon>
        <taxon>fabids</taxon>
        <taxon>Fabales</taxon>
        <taxon>Fabaceae</taxon>
        <taxon>Papilionoideae</taxon>
        <taxon>50 kb inversion clade</taxon>
        <taxon>NPAAA clade</taxon>
        <taxon>Hologalegina</taxon>
        <taxon>IRL clade</taxon>
        <taxon>Trifolieae</taxon>
        <taxon>Trifolium</taxon>
    </lineage>
</organism>
<gene>
    <name evidence="8" type="ORF">TSUD_261200</name>
</gene>
<keyword evidence="4 6" id="KW-1133">Transmembrane helix</keyword>
<dbReference type="GO" id="GO:0050801">
    <property type="term" value="P:monoatomic ion homeostasis"/>
    <property type="evidence" value="ECO:0007669"/>
    <property type="project" value="TreeGrafter"/>
</dbReference>
<dbReference type="Pfam" id="PF00955">
    <property type="entry name" value="HCO3_cotransp"/>
    <property type="match status" value="3"/>
</dbReference>
<proteinExistence type="inferred from homology"/>
<dbReference type="EMBL" id="DF973244">
    <property type="protein sequence ID" value="GAU22320.1"/>
    <property type="molecule type" value="Genomic_DNA"/>
</dbReference>
<feature type="transmembrane region" description="Helical" evidence="6">
    <location>
        <begin position="12"/>
        <end position="30"/>
    </location>
</feature>
<feature type="transmembrane region" description="Helical" evidence="6">
    <location>
        <begin position="156"/>
        <end position="175"/>
    </location>
</feature>
<dbReference type="AlphaFoldDB" id="A0A2Z6MGA7"/>
<dbReference type="PANTHER" id="PTHR11453">
    <property type="entry name" value="ANION EXCHANGE PROTEIN"/>
    <property type="match status" value="1"/>
</dbReference>
<dbReference type="PANTHER" id="PTHR11453:SF40">
    <property type="entry name" value="BORON TRANSPORTER 4-RELATED"/>
    <property type="match status" value="1"/>
</dbReference>
<dbReference type="InterPro" id="IPR011531">
    <property type="entry name" value="HCO3_transpt-like_TM_dom"/>
</dbReference>
<accession>A0A2Z6MGA7</accession>
<evidence type="ECO:0000256" key="1">
    <source>
        <dbReference type="ARBA" id="ARBA00004141"/>
    </source>
</evidence>
<feature type="domain" description="Bicarbonate transporter-like transmembrane" evidence="7">
    <location>
        <begin position="330"/>
        <end position="472"/>
    </location>
</feature>
<comment type="similarity">
    <text evidence="2">Belongs to the anion exchanger (TC 2.A.31.3) family.</text>
</comment>
<dbReference type="GO" id="GO:0005452">
    <property type="term" value="F:solute:inorganic anion antiporter activity"/>
    <property type="evidence" value="ECO:0007669"/>
    <property type="project" value="InterPro"/>
</dbReference>
<dbReference type="GO" id="GO:0006820">
    <property type="term" value="P:monoatomic anion transport"/>
    <property type="evidence" value="ECO:0007669"/>
    <property type="project" value="InterPro"/>
</dbReference>
<evidence type="ECO:0000313" key="9">
    <source>
        <dbReference type="Proteomes" id="UP000242715"/>
    </source>
</evidence>
<dbReference type="Proteomes" id="UP000242715">
    <property type="component" value="Unassembled WGS sequence"/>
</dbReference>
<dbReference type="OrthoDB" id="1735926at2759"/>
<sequence length="490" mass="55434">MIHSIIGGQPLLIVGVAEPTIIMYTYLYNFAKNQDGLGQELFLAWAGWVCVWTSLLLFLLAIFNAGNIINRFTRVAEELFGMLISVLFIQEAIKGMIKEFSAPKNENSILEHNQFHWLYVNGLLGIIFTFGLLYTALKSTRARSWLYGTGWLRSFIADYGVPFMVVVWTIVSFSVPTKIPSEIPRRIIAPLAWESTSLHHWAVIKDMGKVSPTYIFAAFIPALMVAGLYFFDHSVASGMAQQKEFNLKKPSAYHYDIFLLGFMTLICGLLGLPPSNGVLPQSPMHTKSLATSVERELENLKDVVLKGEDKGENKKDTFDLEKHIDACLPVRVNEQRMSNLLQSVFVGASVFAMPVIKKIPTSVLWGYFAYMAIDSLPGNQFWERILLLFVTPSRWFKLLEGPHASFVESVPIKYIVFFTIFQCVYFMVCFGVTWIPIAGILFPLPFFILILVRQYILPKLFSPHHLRELDAAEYEEIVGAPRLSLSVCNA</sequence>
<feature type="domain" description="Bicarbonate transporter-like transmembrane" evidence="7">
    <location>
        <begin position="2"/>
        <end position="104"/>
    </location>
</feature>
<evidence type="ECO:0000259" key="7">
    <source>
        <dbReference type="Pfam" id="PF00955"/>
    </source>
</evidence>
<evidence type="ECO:0000256" key="6">
    <source>
        <dbReference type="SAM" id="Phobius"/>
    </source>
</evidence>
<dbReference type="InterPro" id="IPR003020">
    <property type="entry name" value="HCO3_transpt_euk"/>
</dbReference>
<feature type="transmembrane region" description="Helical" evidence="6">
    <location>
        <begin position="440"/>
        <end position="457"/>
    </location>
</feature>
<feature type="transmembrane region" description="Helical" evidence="6">
    <location>
        <begin position="213"/>
        <end position="231"/>
    </location>
</feature>
<feature type="transmembrane region" description="Helical" evidence="6">
    <location>
        <begin position="414"/>
        <end position="434"/>
    </location>
</feature>
<feature type="domain" description="Bicarbonate transporter-like transmembrane" evidence="7">
    <location>
        <begin position="122"/>
        <end position="295"/>
    </location>
</feature>
<evidence type="ECO:0000313" key="8">
    <source>
        <dbReference type="EMBL" id="GAU22320.1"/>
    </source>
</evidence>
<evidence type="ECO:0000256" key="2">
    <source>
        <dbReference type="ARBA" id="ARBA00006262"/>
    </source>
</evidence>
<reference evidence="9" key="1">
    <citation type="journal article" date="2017" name="Front. Plant Sci.">
        <title>Climate Clever Clovers: New Paradigm to Reduce the Environmental Footprint of Ruminants by Breeding Low Methanogenic Forages Utilizing Haplotype Variation.</title>
        <authorList>
            <person name="Kaur P."/>
            <person name="Appels R."/>
            <person name="Bayer P.E."/>
            <person name="Keeble-Gagnere G."/>
            <person name="Wang J."/>
            <person name="Hirakawa H."/>
            <person name="Shirasawa K."/>
            <person name="Vercoe P."/>
            <person name="Stefanova K."/>
            <person name="Durmic Z."/>
            <person name="Nichols P."/>
            <person name="Revell C."/>
            <person name="Isobe S.N."/>
            <person name="Edwards D."/>
            <person name="Erskine W."/>
        </authorList>
    </citation>
    <scope>NUCLEOTIDE SEQUENCE [LARGE SCALE GENOMIC DNA]</scope>
    <source>
        <strain evidence="9">cv. Daliak</strain>
    </source>
</reference>
<feature type="transmembrane region" description="Helical" evidence="6">
    <location>
        <begin position="42"/>
        <end position="63"/>
    </location>
</feature>
<keyword evidence="3 6" id="KW-0812">Transmembrane</keyword>
<protein>
    <recommendedName>
        <fullName evidence="7">Bicarbonate transporter-like transmembrane domain-containing protein</fullName>
    </recommendedName>
</protein>
<comment type="subcellular location">
    <subcellularLocation>
        <location evidence="1">Membrane</location>
        <topology evidence="1">Multi-pass membrane protein</topology>
    </subcellularLocation>
</comment>
<evidence type="ECO:0000256" key="5">
    <source>
        <dbReference type="ARBA" id="ARBA00023136"/>
    </source>
</evidence>